<feature type="binding site" evidence="12">
    <location>
        <position position="174"/>
    </location>
    <ligand>
        <name>Zn(2+)</name>
        <dbReference type="ChEBI" id="CHEBI:29105"/>
    </ligand>
</feature>
<dbReference type="GO" id="GO:0005524">
    <property type="term" value="F:ATP binding"/>
    <property type="evidence" value="ECO:0007669"/>
    <property type="project" value="UniProtKB-UniRule"/>
</dbReference>
<evidence type="ECO:0000256" key="13">
    <source>
        <dbReference type="PROSITE-ProRule" id="PRU10132"/>
    </source>
</evidence>
<keyword evidence="18" id="KW-1185">Reference proteome</keyword>
<evidence type="ECO:0000259" key="15">
    <source>
        <dbReference type="Pfam" id="PF00899"/>
    </source>
</evidence>
<dbReference type="GO" id="GO:0019948">
    <property type="term" value="F:SUMO activating enzyme activity"/>
    <property type="evidence" value="ECO:0007669"/>
    <property type="project" value="UniProtKB-UniRule"/>
</dbReference>
<comment type="caution">
    <text evidence="17">The sequence shown here is derived from an EMBL/GenBank/DDBJ whole genome shotgun (WGS) entry which is preliminary data.</text>
</comment>
<feature type="region of interest" description="Disordered" evidence="14">
    <location>
        <begin position="581"/>
        <end position="647"/>
    </location>
</feature>
<reference evidence="17" key="1">
    <citation type="submission" date="2019-10" db="EMBL/GenBank/DDBJ databases">
        <authorList>
            <consortium name="DOE Joint Genome Institute"/>
            <person name="Kuo A."/>
            <person name="Miyauchi S."/>
            <person name="Kiss E."/>
            <person name="Drula E."/>
            <person name="Kohler A."/>
            <person name="Sanchez-Garcia M."/>
            <person name="Andreopoulos B."/>
            <person name="Barry K.W."/>
            <person name="Bonito G."/>
            <person name="Buee M."/>
            <person name="Carver A."/>
            <person name="Chen C."/>
            <person name="Cichocki N."/>
            <person name="Clum A."/>
            <person name="Culley D."/>
            <person name="Crous P.W."/>
            <person name="Fauchery L."/>
            <person name="Girlanda M."/>
            <person name="Hayes R."/>
            <person name="Keri Z."/>
            <person name="LaButti K."/>
            <person name="Lipzen A."/>
            <person name="Lombard V."/>
            <person name="Magnuson J."/>
            <person name="Maillard F."/>
            <person name="Morin E."/>
            <person name="Murat C."/>
            <person name="Nolan M."/>
            <person name="Ohm R."/>
            <person name="Pangilinan J."/>
            <person name="Pereira M."/>
            <person name="Perotto S."/>
            <person name="Peter M."/>
            <person name="Riley R."/>
            <person name="Sitrit Y."/>
            <person name="Stielow B."/>
            <person name="Szollosi G."/>
            <person name="Zifcakova L."/>
            <person name="Stursova M."/>
            <person name="Spatafora J.W."/>
            <person name="Tedersoo L."/>
            <person name="Vaario L.-M."/>
            <person name="Yamada A."/>
            <person name="Yan M."/>
            <person name="Wang P."/>
            <person name="Xu J."/>
            <person name="Bruns T."/>
            <person name="Baldrian P."/>
            <person name="Vilgalys R."/>
            <person name="Henrissat B."/>
            <person name="Grigoriev I.V."/>
            <person name="Hibbett D."/>
            <person name="Nagy L.G."/>
            <person name="Martin F.M."/>
        </authorList>
    </citation>
    <scope>NUCLEOTIDE SEQUENCE</scope>
    <source>
        <strain evidence="17">Prilba</strain>
    </source>
</reference>
<dbReference type="Gene3D" id="3.50.50.80">
    <property type="entry name" value="Ubiquitin-activating enzyme E1, inactive adenylation domain, subdomain 1"/>
    <property type="match status" value="1"/>
</dbReference>
<evidence type="ECO:0000313" key="18">
    <source>
        <dbReference type="Proteomes" id="UP000759537"/>
    </source>
</evidence>
<evidence type="ECO:0000313" key="17">
    <source>
        <dbReference type="EMBL" id="KAF8483311.1"/>
    </source>
</evidence>
<dbReference type="OrthoDB" id="10255449at2759"/>
<dbReference type="InterPro" id="IPR019572">
    <property type="entry name" value="UBA_E1_SCCH"/>
</dbReference>
<dbReference type="InterPro" id="IPR000594">
    <property type="entry name" value="ThiF_NAD_FAD-bd"/>
</dbReference>
<dbReference type="PIRSF" id="PIRSF039133">
    <property type="entry name" value="SUMO_E1B"/>
    <property type="match status" value="1"/>
</dbReference>
<keyword evidence="5 9" id="KW-0833">Ubl conjugation pathway</keyword>
<dbReference type="InterPro" id="IPR030661">
    <property type="entry name" value="Uba2"/>
</dbReference>
<evidence type="ECO:0000256" key="5">
    <source>
        <dbReference type="ARBA" id="ARBA00022786"/>
    </source>
</evidence>
<dbReference type="GO" id="GO:0046872">
    <property type="term" value="F:metal ion binding"/>
    <property type="evidence" value="ECO:0007669"/>
    <property type="project" value="UniProtKB-KW"/>
</dbReference>
<dbReference type="GO" id="GO:0005737">
    <property type="term" value="C:cytoplasm"/>
    <property type="evidence" value="ECO:0007669"/>
    <property type="project" value="TreeGrafter"/>
</dbReference>
<sequence>MSPINLSSSKSRDYHARAILGPKLHDRLPNVKVLIVGAGGIGCELLKNVVLAGFGHITLLDLDTIDLSNLNRQFLFRKKDVKQSKALVAARTASAFNPNVHIVPIHGNIKDMQFDLAWFQGFDIVLNALDNLDARRHVNKMCMAGNIPLVESGTAGYLGQVQPLLKDRTECFDCIPKPTPKTYPVCTIRSTPTQPIHCIVWAKSYLMPQLFGEDEDSTDELDEAEKQGENAQEIENLRREAQAFKSVRAALRSKDTSSSAAKMAFQKVFHNDILNLLSMEDMWRFRDKPVPLDFDLIKNDQFILRGQVVSAVNPPADGILRPANGDSGIEGHPNGSITSHNGGSATPASVGRSGHGLRDQRSLSLRENLTLFVSSSERLAARLMTGEDTISFDKDDDDTLDFVTAAANLRSAAYGILGKSRWEVKEMAGNIIPAIATTNAIISGLIVLQALHLLRAAFDSLRNVHAQFKPSAPLSSIKLSLPNPHCGVCRDAYALLQCDPSRVTLAEVLKGILDGSDREVSTYEDKRMLSDPDFDDNLDRTLESLNVTKGKFLNIADEYGELETISLAICTLPPNHPVDGPAMILPSPLPNPAKRAKPVISQASSPPPSTPLRVQKRPAPDNVDEAQPAKRARVDTSPSKLSRSTTRRLEEDGLILLDGNRTMDEDLDIVVID</sequence>
<proteinExistence type="inferred from homology"/>
<dbReference type="PANTHER" id="PTHR10953">
    <property type="entry name" value="UBIQUITIN-ACTIVATING ENZYME E1"/>
    <property type="match status" value="1"/>
</dbReference>
<dbReference type="GO" id="GO:0031510">
    <property type="term" value="C:SUMO activating enzyme complex"/>
    <property type="evidence" value="ECO:0007669"/>
    <property type="project" value="UniProtKB-UniRule"/>
</dbReference>
<dbReference type="SUPFAM" id="SSF69572">
    <property type="entry name" value="Activating enzymes of the ubiquitin-like proteins"/>
    <property type="match status" value="1"/>
</dbReference>
<dbReference type="AlphaFoldDB" id="A0A9P5N0D5"/>
<evidence type="ECO:0000256" key="4">
    <source>
        <dbReference type="ARBA" id="ARBA00022741"/>
    </source>
</evidence>
<gene>
    <name evidence="17" type="ORF">DFH94DRAFT_720856</name>
</gene>
<comment type="similarity">
    <text evidence="2 9">Belongs to the ubiquitin-activating E1 family.</text>
</comment>
<feature type="binding site" evidence="11">
    <location>
        <position position="61"/>
    </location>
    <ligand>
        <name>ATP</name>
        <dbReference type="ChEBI" id="CHEBI:30616"/>
    </ligand>
</feature>
<evidence type="ECO:0000256" key="12">
    <source>
        <dbReference type="PIRSR" id="PIRSR039133-3"/>
    </source>
</evidence>
<feature type="active site" description="Glycyl thioester intermediate" evidence="10 13">
    <location>
        <position position="186"/>
    </location>
</feature>
<evidence type="ECO:0000256" key="3">
    <source>
        <dbReference type="ARBA" id="ARBA00022723"/>
    </source>
</evidence>
<dbReference type="InterPro" id="IPR035985">
    <property type="entry name" value="Ubiquitin-activating_enz"/>
</dbReference>
<feature type="domain" description="THIF-type NAD/FAD binding fold" evidence="15">
    <location>
        <begin position="19"/>
        <end position="487"/>
    </location>
</feature>
<organism evidence="17 18">
    <name type="scientific">Russula ochroleuca</name>
    <dbReference type="NCBI Taxonomy" id="152965"/>
    <lineage>
        <taxon>Eukaryota</taxon>
        <taxon>Fungi</taxon>
        <taxon>Dikarya</taxon>
        <taxon>Basidiomycota</taxon>
        <taxon>Agaricomycotina</taxon>
        <taxon>Agaricomycetes</taxon>
        <taxon>Russulales</taxon>
        <taxon>Russulaceae</taxon>
        <taxon>Russula</taxon>
    </lineage>
</organism>
<dbReference type="InterPro" id="IPR045886">
    <property type="entry name" value="ThiF/MoeB/HesA"/>
</dbReference>
<dbReference type="Gene3D" id="3.10.290.20">
    <property type="entry name" value="Ubiquitin-like 2 activating enzyme e1b. Chain: B, domain 3"/>
    <property type="match status" value="1"/>
</dbReference>
<feature type="binding site" evidence="11">
    <location>
        <begin position="69"/>
        <end position="72"/>
    </location>
    <ligand>
        <name>ATP</name>
        <dbReference type="ChEBI" id="CHEBI:30616"/>
    </ligand>
</feature>
<evidence type="ECO:0000256" key="1">
    <source>
        <dbReference type="ARBA" id="ARBA00004718"/>
    </source>
</evidence>
<feature type="binding site" evidence="12">
    <location>
        <position position="171"/>
    </location>
    <ligand>
        <name>Zn(2+)</name>
        <dbReference type="ChEBI" id="CHEBI:29105"/>
    </ligand>
</feature>
<feature type="binding site" evidence="12">
    <location>
        <position position="486"/>
    </location>
    <ligand>
        <name>Zn(2+)</name>
        <dbReference type="ChEBI" id="CHEBI:29105"/>
    </ligand>
</feature>
<evidence type="ECO:0000256" key="6">
    <source>
        <dbReference type="ARBA" id="ARBA00022833"/>
    </source>
</evidence>
<evidence type="ECO:0000256" key="9">
    <source>
        <dbReference type="PIRNR" id="PIRNR039133"/>
    </source>
</evidence>
<feature type="domain" description="Ubiquitin-activating enzyme SCCH" evidence="16">
    <location>
        <begin position="192"/>
        <end position="278"/>
    </location>
</feature>
<comment type="pathway">
    <text evidence="1 9">Protein modification; protein sumoylation.</text>
</comment>
<evidence type="ECO:0000256" key="2">
    <source>
        <dbReference type="ARBA" id="ARBA00005673"/>
    </source>
</evidence>
<evidence type="ECO:0000256" key="14">
    <source>
        <dbReference type="SAM" id="MobiDB-lite"/>
    </source>
</evidence>
<accession>A0A9P5N0D5</accession>
<feature type="binding site" evidence="11">
    <location>
        <begin position="37"/>
        <end position="42"/>
    </location>
    <ligand>
        <name>ATP</name>
        <dbReference type="ChEBI" id="CHEBI:30616"/>
    </ligand>
</feature>
<dbReference type="InterPro" id="IPR042449">
    <property type="entry name" value="Ub-E1_IAD_1"/>
</dbReference>
<feature type="binding site" evidence="11">
    <location>
        <begin position="130"/>
        <end position="135"/>
    </location>
    <ligand>
        <name>ATP</name>
        <dbReference type="ChEBI" id="CHEBI:30616"/>
    </ligand>
</feature>
<feature type="region of interest" description="Disordered" evidence="14">
    <location>
        <begin position="319"/>
        <end position="359"/>
    </location>
</feature>
<dbReference type="Pfam" id="PF00899">
    <property type="entry name" value="ThiF"/>
    <property type="match status" value="1"/>
</dbReference>
<dbReference type="Proteomes" id="UP000759537">
    <property type="component" value="Unassembled WGS sequence"/>
</dbReference>
<evidence type="ECO:0000256" key="10">
    <source>
        <dbReference type="PIRSR" id="PIRSR039133-1"/>
    </source>
</evidence>
<dbReference type="InterPro" id="IPR033127">
    <property type="entry name" value="UBQ-activ_enz_E1_Cys_AS"/>
</dbReference>
<evidence type="ECO:0000256" key="11">
    <source>
        <dbReference type="PIRSR" id="PIRSR039133-2"/>
    </source>
</evidence>
<reference evidence="17" key="2">
    <citation type="journal article" date="2020" name="Nat. Commun.">
        <title>Large-scale genome sequencing of mycorrhizal fungi provides insights into the early evolution of symbiotic traits.</title>
        <authorList>
            <person name="Miyauchi S."/>
            <person name="Kiss E."/>
            <person name="Kuo A."/>
            <person name="Drula E."/>
            <person name="Kohler A."/>
            <person name="Sanchez-Garcia M."/>
            <person name="Morin E."/>
            <person name="Andreopoulos B."/>
            <person name="Barry K.W."/>
            <person name="Bonito G."/>
            <person name="Buee M."/>
            <person name="Carver A."/>
            <person name="Chen C."/>
            <person name="Cichocki N."/>
            <person name="Clum A."/>
            <person name="Culley D."/>
            <person name="Crous P.W."/>
            <person name="Fauchery L."/>
            <person name="Girlanda M."/>
            <person name="Hayes R.D."/>
            <person name="Keri Z."/>
            <person name="LaButti K."/>
            <person name="Lipzen A."/>
            <person name="Lombard V."/>
            <person name="Magnuson J."/>
            <person name="Maillard F."/>
            <person name="Murat C."/>
            <person name="Nolan M."/>
            <person name="Ohm R.A."/>
            <person name="Pangilinan J."/>
            <person name="Pereira M.F."/>
            <person name="Perotto S."/>
            <person name="Peter M."/>
            <person name="Pfister S."/>
            <person name="Riley R."/>
            <person name="Sitrit Y."/>
            <person name="Stielow J.B."/>
            <person name="Szollosi G."/>
            <person name="Zifcakova L."/>
            <person name="Stursova M."/>
            <person name="Spatafora J.W."/>
            <person name="Tedersoo L."/>
            <person name="Vaario L.M."/>
            <person name="Yamada A."/>
            <person name="Yan M."/>
            <person name="Wang P."/>
            <person name="Xu J."/>
            <person name="Bruns T."/>
            <person name="Baldrian P."/>
            <person name="Vilgalys R."/>
            <person name="Dunand C."/>
            <person name="Henrissat B."/>
            <person name="Grigoriev I.V."/>
            <person name="Hibbett D."/>
            <person name="Nagy L.G."/>
            <person name="Martin F.M."/>
        </authorList>
    </citation>
    <scope>NUCLEOTIDE SEQUENCE</scope>
    <source>
        <strain evidence="17">Prilba</strain>
    </source>
</reference>
<feature type="binding site" evidence="12">
    <location>
        <position position="489"/>
    </location>
    <ligand>
        <name>Zn(2+)</name>
        <dbReference type="ChEBI" id="CHEBI:29105"/>
    </ligand>
</feature>
<feature type="domain" description="Ubiquitin-activating enzyme SCCH" evidence="16">
    <location>
        <begin position="365"/>
        <end position="425"/>
    </location>
</feature>
<dbReference type="PANTHER" id="PTHR10953:SF5">
    <property type="entry name" value="SUMO-ACTIVATING ENZYME SUBUNIT 2"/>
    <property type="match status" value="1"/>
</dbReference>
<evidence type="ECO:0000259" key="16">
    <source>
        <dbReference type="Pfam" id="PF10585"/>
    </source>
</evidence>
<dbReference type="GO" id="GO:0016925">
    <property type="term" value="P:protein sumoylation"/>
    <property type="evidence" value="ECO:0007669"/>
    <property type="project" value="UniProtKB-UniRule"/>
</dbReference>
<feature type="binding site" evidence="11">
    <location>
        <position position="85"/>
    </location>
    <ligand>
        <name>ATP</name>
        <dbReference type="ChEBI" id="CHEBI:30616"/>
    </ligand>
</feature>
<keyword evidence="4 9" id="KW-0547">Nucleotide-binding</keyword>
<dbReference type="EMBL" id="WHVB01000004">
    <property type="protein sequence ID" value="KAF8483311.1"/>
    <property type="molecule type" value="Genomic_DNA"/>
</dbReference>
<dbReference type="FunFam" id="3.50.50.80:FF:000004">
    <property type="entry name" value="Ubiquitin-activating enzyme E1-like"/>
    <property type="match status" value="1"/>
</dbReference>
<name>A0A9P5N0D5_9AGAM</name>
<keyword evidence="3 9" id="KW-0479">Metal-binding</keyword>
<dbReference type="PROSITE" id="PS00865">
    <property type="entry name" value="UBIQUITIN_ACTIVAT_2"/>
    <property type="match status" value="1"/>
</dbReference>
<feature type="compositionally biased region" description="Polar residues" evidence="14">
    <location>
        <begin position="335"/>
        <end position="347"/>
    </location>
</feature>
<comment type="subunit">
    <text evidence="9">Heterodimer.</text>
</comment>
<protein>
    <recommendedName>
        <fullName evidence="8 9">Ubiquitin-activating enzyme E1-like</fullName>
    </recommendedName>
</protein>
<dbReference type="Gene3D" id="1.10.10.520">
    <property type="entry name" value="Ubiquitin activating enzymes (Uba3). Chain: B, domain 2"/>
    <property type="match status" value="1"/>
</dbReference>
<evidence type="ECO:0000256" key="7">
    <source>
        <dbReference type="ARBA" id="ARBA00022840"/>
    </source>
</evidence>
<keyword evidence="7 9" id="KW-0067">ATP-binding</keyword>
<keyword evidence="6 9" id="KW-0862">Zinc</keyword>
<dbReference type="InterPro" id="IPR023318">
    <property type="entry name" value="Ub_act_enz_dom_a_sf"/>
</dbReference>
<dbReference type="Pfam" id="PF10585">
    <property type="entry name" value="UBA_E1_SCCH"/>
    <property type="match status" value="2"/>
</dbReference>
<evidence type="ECO:0000256" key="8">
    <source>
        <dbReference type="ARBA" id="ARBA00073512"/>
    </source>
</evidence>